<name>A0A2K1QXY4_9PEZI</name>
<keyword evidence="6" id="KW-1185">Reference proteome</keyword>
<comment type="caution">
    <text evidence="5">The sequence shown here is derived from an EMBL/GenBank/DDBJ whole genome shotgun (WGS) entry which is preliminary data.</text>
</comment>
<dbReference type="PANTHER" id="PTHR43285">
    <property type="entry name" value="ANTHRANILATE PHOSPHORIBOSYLTRANSFERASE"/>
    <property type="match status" value="1"/>
</dbReference>
<proteinExistence type="predicted"/>
<dbReference type="STRING" id="2082308.A0A2K1QXY4"/>
<dbReference type="InterPro" id="IPR005940">
    <property type="entry name" value="Anthranilate_Pribosyl_Tfrase"/>
</dbReference>
<dbReference type="FunCoup" id="A0A2K1QXY4">
    <property type="interactions" value="272"/>
</dbReference>
<sequence>MSGSTTTPPVSISPLLLQLADPTTTLYSISAAEIAAAVALIFSNSISPVQTGCLLYALHSTQLDRRPDILAACAHAMREAASQTDVKKLREVVKGKNMAEGKYEGGFLDIVGTGGDSHNTYNVSTTASILASPLLLLTKHGNNASTSRSGSADLLLSSSPAPAIEAANPTTLSTLLSRTNYTFLYAREWHPGMKHAANVRRELPFRTIFNLLGPLANPVHSSGLIEARILGVAKRDMGAVFADALRLSGARKAMVVCGEEDLDEISCAGATRCWLLRARTGSGSDHAYITTSPTRSYGSEDVEIVPFSVRPEDFGLSPQPLSLVAGGKSPKENAAILAKLLEGKLAEDDPVLTFVLMNTAALLAVSGICEAGKSNMGDGDDGQVIEERGPGGLRWKEGVRRARWCISSGAAKKEWEKYVSATQEIAGQQC</sequence>
<dbReference type="Pfam" id="PF02885">
    <property type="entry name" value="Glycos_trans_3N"/>
    <property type="match status" value="1"/>
</dbReference>
<dbReference type="OrthoDB" id="427800at2759"/>
<dbReference type="AlphaFoldDB" id="A0A2K1QXY4"/>
<dbReference type="InterPro" id="IPR000312">
    <property type="entry name" value="Glycosyl_Trfase_fam3"/>
</dbReference>
<dbReference type="PANTHER" id="PTHR43285:SF2">
    <property type="entry name" value="ANTHRANILATE PHOSPHORIBOSYLTRANSFERASE"/>
    <property type="match status" value="1"/>
</dbReference>
<evidence type="ECO:0000313" key="5">
    <source>
        <dbReference type="EMBL" id="PNS19869.1"/>
    </source>
</evidence>
<dbReference type="Pfam" id="PF00591">
    <property type="entry name" value="Glycos_transf_3"/>
    <property type="match status" value="1"/>
</dbReference>
<evidence type="ECO:0000259" key="3">
    <source>
        <dbReference type="Pfam" id="PF00591"/>
    </source>
</evidence>
<dbReference type="Gene3D" id="1.20.970.10">
    <property type="entry name" value="Transferase, Pyrimidine Nucleoside Phosphorylase, Chain C"/>
    <property type="match status" value="1"/>
</dbReference>
<keyword evidence="1" id="KW-0328">Glycosyltransferase</keyword>
<dbReference type="Proteomes" id="UP000243797">
    <property type="component" value="Unassembled WGS sequence"/>
</dbReference>
<feature type="domain" description="Glycosyl transferase family 3" evidence="3">
    <location>
        <begin position="106"/>
        <end position="411"/>
    </location>
</feature>
<dbReference type="InterPro" id="IPR017459">
    <property type="entry name" value="Glycosyl_Trfase_fam3_N_dom"/>
</dbReference>
<dbReference type="GO" id="GO:0004048">
    <property type="term" value="F:anthranilate phosphoribosyltransferase activity"/>
    <property type="evidence" value="ECO:0007669"/>
    <property type="project" value="InterPro"/>
</dbReference>
<accession>A0A2K1QXY4</accession>
<evidence type="ECO:0000256" key="2">
    <source>
        <dbReference type="ARBA" id="ARBA00022679"/>
    </source>
</evidence>
<gene>
    <name evidence="5" type="ORF">CAC42_7836</name>
</gene>
<evidence type="ECO:0000259" key="4">
    <source>
        <dbReference type="Pfam" id="PF02885"/>
    </source>
</evidence>
<dbReference type="InParanoid" id="A0A2K1QXY4"/>
<dbReference type="InterPro" id="IPR035902">
    <property type="entry name" value="Nuc_phospho_transferase"/>
</dbReference>
<dbReference type="EMBL" id="NKHZ01000029">
    <property type="protein sequence ID" value="PNS19869.1"/>
    <property type="molecule type" value="Genomic_DNA"/>
</dbReference>
<protein>
    <submittedName>
        <fullName evidence="5">Protein csx2</fullName>
    </submittedName>
</protein>
<evidence type="ECO:0000313" key="6">
    <source>
        <dbReference type="Proteomes" id="UP000243797"/>
    </source>
</evidence>
<keyword evidence="2" id="KW-0808">Transferase</keyword>
<dbReference type="SUPFAM" id="SSF52418">
    <property type="entry name" value="Nucleoside phosphorylase/phosphoribosyltransferase catalytic domain"/>
    <property type="match status" value="1"/>
</dbReference>
<dbReference type="GO" id="GO:0005829">
    <property type="term" value="C:cytosol"/>
    <property type="evidence" value="ECO:0007669"/>
    <property type="project" value="TreeGrafter"/>
</dbReference>
<evidence type="ECO:0000256" key="1">
    <source>
        <dbReference type="ARBA" id="ARBA00022676"/>
    </source>
</evidence>
<feature type="domain" description="Glycosyl transferase family 3 N-terminal" evidence="4">
    <location>
        <begin position="28"/>
        <end position="81"/>
    </location>
</feature>
<dbReference type="Gene3D" id="3.40.1030.10">
    <property type="entry name" value="Nucleoside phosphorylase/phosphoribosyltransferase catalytic domain"/>
    <property type="match status" value="1"/>
</dbReference>
<dbReference type="GO" id="GO:0000162">
    <property type="term" value="P:L-tryptophan biosynthetic process"/>
    <property type="evidence" value="ECO:0007669"/>
    <property type="project" value="InterPro"/>
</dbReference>
<organism evidence="5 6">
    <name type="scientific">Sphaceloma murrayae</name>
    <dbReference type="NCBI Taxonomy" id="2082308"/>
    <lineage>
        <taxon>Eukaryota</taxon>
        <taxon>Fungi</taxon>
        <taxon>Dikarya</taxon>
        <taxon>Ascomycota</taxon>
        <taxon>Pezizomycotina</taxon>
        <taxon>Dothideomycetes</taxon>
        <taxon>Dothideomycetidae</taxon>
        <taxon>Myriangiales</taxon>
        <taxon>Elsinoaceae</taxon>
        <taxon>Sphaceloma</taxon>
    </lineage>
</organism>
<reference evidence="5 6" key="1">
    <citation type="submission" date="2017-06" db="EMBL/GenBank/DDBJ databases">
        <title>Draft genome sequence of a variant of Elsinoe murrayae.</title>
        <authorList>
            <person name="Cheng Q."/>
        </authorList>
    </citation>
    <scope>NUCLEOTIDE SEQUENCE [LARGE SCALE GENOMIC DNA]</scope>
    <source>
        <strain evidence="5 6">CQ-2017a</strain>
    </source>
</reference>